<evidence type="ECO:0000256" key="4">
    <source>
        <dbReference type="ARBA" id="ARBA00022806"/>
    </source>
</evidence>
<dbReference type="InterPro" id="IPR011545">
    <property type="entry name" value="DEAD/DEAH_box_helicase_dom"/>
</dbReference>
<evidence type="ECO:0000256" key="5">
    <source>
        <dbReference type="ARBA" id="ARBA00022840"/>
    </source>
</evidence>
<keyword evidence="6" id="KW-0238">DNA-binding</keyword>
<evidence type="ECO:0000259" key="10">
    <source>
        <dbReference type="PROSITE" id="PS51194"/>
    </source>
</evidence>
<dbReference type="InterPro" id="IPR052511">
    <property type="entry name" value="ATP-dep_Helicase"/>
</dbReference>
<dbReference type="EC" id="3.6.4.13" evidence="11"/>
<dbReference type="Proteomes" id="UP000298324">
    <property type="component" value="Unassembled WGS sequence"/>
</dbReference>
<evidence type="ECO:0000256" key="7">
    <source>
        <dbReference type="ARBA" id="ARBA00023204"/>
    </source>
</evidence>
<evidence type="ECO:0000256" key="3">
    <source>
        <dbReference type="ARBA" id="ARBA00022801"/>
    </source>
</evidence>
<dbReference type="Pfam" id="PF19306">
    <property type="entry name" value="WHD_Lhr"/>
    <property type="match status" value="1"/>
</dbReference>
<evidence type="ECO:0000313" key="12">
    <source>
        <dbReference type="Proteomes" id="UP000298324"/>
    </source>
</evidence>
<keyword evidence="5" id="KW-0067">ATP-binding</keyword>
<dbReference type="GO" id="GO:0005524">
    <property type="term" value="F:ATP binding"/>
    <property type="evidence" value="ECO:0007669"/>
    <property type="project" value="UniProtKB-KW"/>
</dbReference>
<evidence type="ECO:0000256" key="8">
    <source>
        <dbReference type="ARBA" id="ARBA00023235"/>
    </source>
</evidence>
<evidence type="ECO:0000256" key="2">
    <source>
        <dbReference type="ARBA" id="ARBA00022763"/>
    </source>
</evidence>
<dbReference type="EMBL" id="QFGA01000001">
    <property type="protein sequence ID" value="TEB07671.1"/>
    <property type="molecule type" value="Genomic_DNA"/>
</dbReference>
<dbReference type="SMART" id="SM00382">
    <property type="entry name" value="AAA"/>
    <property type="match status" value="1"/>
</dbReference>
<dbReference type="InterPro" id="IPR003593">
    <property type="entry name" value="AAA+_ATPase"/>
</dbReference>
<evidence type="ECO:0000256" key="6">
    <source>
        <dbReference type="ARBA" id="ARBA00023125"/>
    </source>
</evidence>
<dbReference type="GO" id="GO:0003724">
    <property type="term" value="F:RNA helicase activity"/>
    <property type="evidence" value="ECO:0007669"/>
    <property type="project" value="UniProtKB-EC"/>
</dbReference>
<proteinExistence type="predicted"/>
<dbReference type="InterPro" id="IPR045628">
    <property type="entry name" value="Lhr_WH_dom"/>
</dbReference>
<comment type="caution">
    <text evidence="11">The sequence shown here is derived from an EMBL/GenBank/DDBJ whole genome shotgun (WGS) entry which is preliminary data.</text>
</comment>
<keyword evidence="1" id="KW-0547">Nucleotide-binding</keyword>
<feature type="domain" description="Helicase ATP-binding" evidence="9">
    <location>
        <begin position="32"/>
        <end position="222"/>
    </location>
</feature>
<dbReference type="PANTHER" id="PTHR47962:SF5">
    <property type="entry name" value="ATP-DEPENDENT HELICASE LHR-RELATED"/>
    <property type="match status" value="1"/>
</dbReference>
<dbReference type="GO" id="GO:0016887">
    <property type="term" value="F:ATP hydrolysis activity"/>
    <property type="evidence" value="ECO:0007669"/>
    <property type="project" value="TreeGrafter"/>
</dbReference>
<keyword evidence="7" id="KW-0234">DNA repair</keyword>
<dbReference type="RefSeq" id="WP_190239505.1">
    <property type="nucleotide sequence ID" value="NZ_QFGA01000001.1"/>
</dbReference>
<dbReference type="CDD" id="cd17922">
    <property type="entry name" value="DEXHc_LHR-like"/>
    <property type="match status" value="1"/>
</dbReference>
<dbReference type="Pfam" id="PF23235">
    <property type="entry name" value="WHD_3rd_Lhr"/>
    <property type="match status" value="1"/>
</dbReference>
<dbReference type="InterPro" id="IPR014001">
    <property type="entry name" value="Helicase_ATP-bd"/>
</dbReference>
<keyword evidence="3 11" id="KW-0378">Hydrolase</keyword>
<evidence type="ECO:0000256" key="1">
    <source>
        <dbReference type="ARBA" id="ARBA00022741"/>
    </source>
</evidence>
<dbReference type="Pfam" id="PF23234">
    <property type="entry name" value="WHD_4th_Lhr"/>
    <property type="match status" value="1"/>
</dbReference>
<dbReference type="SMART" id="SM00487">
    <property type="entry name" value="DEXDc"/>
    <property type="match status" value="1"/>
</dbReference>
<dbReference type="SUPFAM" id="SSF52540">
    <property type="entry name" value="P-loop containing nucleoside triphosphate hydrolases"/>
    <property type="match status" value="1"/>
</dbReference>
<dbReference type="PROSITE" id="PS51194">
    <property type="entry name" value="HELICASE_CTER"/>
    <property type="match status" value="1"/>
</dbReference>
<dbReference type="InterPro" id="IPR055367">
    <property type="entry name" value="WH4_Lhr"/>
</dbReference>
<dbReference type="Pfam" id="PF00271">
    <property type="entry name" value="Helicase_C"/>
    <property type="match status" value="1"/>
</dbReference>
<dbReference type="Pfam" id="PF08494">
    <property type="entry name" value="DEAD_assoc"/>
    <property type="match status" value="1"/>
</dbReference>
<protein>
    <submittedName>
        <fullName evidence="11">DEAD-box ATP-dependent RNA helicase CshA</fullName>
        <ecNumber evidence="11">3.6.4.13</ecNumber>
    </submittedName>
</protein>
<gene>
    <name evidence="11" type="primary">cshA_2</name>
    <name evidence="11" type="ORF">Psch_01226</name>
</gene>
<dbReference type="InterPro" id="IPR001650">
    <property type="entry name" value="Helicase_C-like"/>
</dbReference>
<dbReference type="GO" id="GO:0006281">
    <property type="term" value="P:DNA repair"/>
    <property type="evidence" value="ECO:0007669"/>
    <property type="project" value="UniProtKB-KW"/>
</dbReference>
<keyword evidence="2" id="KW-0227">DNA damage</keyword>
<dbReference type="InterPro" id="IPR055368">
    <property type="entry name" value="WH3_Lhr"/>
</dbReference>
<sequence>MEHPVLDLFHPLIRKWFAEKVGMPTDIQIQAWPRVAKGEHVLITAPTGSGKTLTAFLWALQKLITGDWPGGRVRVLYVSPLKALNNDVRRNLLKPLQELRAYFAGAGELFPPVRVLTRSGDTPQNERQQMLRRPPEILITTPESLNLLLSSKNNRQILNGVETVILDEIHAVLDSKRGTHLITAVDRLVPLAGEFQRIALSATVRPLEPVADFMGGFKARQAGEDYHYEKRPVVILRSAAKKHYHLTVEAIEQNNGGVEEAEQDALWQALAATLTKVVKENTDTLVFCNNRRTVEKLTRYINDAAGEPLVYSHHGSLARELRLAVEHKLKNGELKGIVATNSLELGIDIGELDAVVLVQTPPSLTAAVQRIGRAGHGVGQVSRGILFPISGRDFVEAAVASCSLPGAEIEPVTPVEAPLDVLAQVLLSMTAAQTWDVDELYAFLKTSYPYRNLPRKSYDLLLEMLAGRYADTRLRELKPRIIWDKLDHTVKARDGVARLVYLGGGTIPDRGYYDLRLTDTKAKIGELDEEFVWERSVGETFMLGNQVWRIIRVTHNDVEVVPGDQTINIIPFWRAEEQNRDFFYSEKIGLFLEEADQNLETESFAHRLAAKNTWSAYAVERLIEFLKLQKEATGQPLPHRHHILIEHFADPLNTADSKQVIMHTLWGGKVNRPFAMALAAAWERKFGYPLEIYVGNNSIMLMLPHSFAPQDLFSLVPPQNLENLLRSKLESSGFFGAKFRENAGRALLLPRANFKKRMPLWLNRLRAKKLMAAVISYADFPIMLETWRTCLKDEFDLEMVKQLLDEISDGRIRISETVTHQPSPFASDVIWCQTNKYMYEDDTPFFDQQSGLSRELLKELVYSPHLRPEIPETLVRELDGKLKRTAPGYAPADGEELLLWIKERLFIPADEAASLFAAMEQDHQSTDHSLTMDKVKRTLGGKVAWLHLPGAEQPGLCALEILPRIAAGLGVGFSDLTLRPLLPHAAEQLSAGLSKAAALFKQETTAESGEFRSDTALFVNQWLSYYGPVPRDFVGRRLGLPAKVCAAVLATLLEEECIVADVLTQGAGEKEICDRENLERLFTMARRARRPEFKSLPVTALPLFMATYQGVVEKGTTMEDLQGRLEQLFGYVGQVHLWEEAILPARMEPYYTAWTDSLMQNSDLIWFGCGNKRVGFCLREDLELFPPGEERQEEEDEAQARALFPDPWGKYDFFALSRHTGLPSDDLAQRLWRHVWRGSITNDSFAVLRRGILTKFTPLQVEGNRGFGRRAGYSRWSASRPLQGNWYALPKNEERDPVEREELVKDRIRQLFSRYGVLFRELVQQELPEMQWRRIFRTLRLMEFSGEIYAGHFFEQSTGLQFASPEANRFLRKGLNEESIYWLNAADPASPCGLKLPGLDEDLPASLPTNFVVFHGARLKVSAKRNGKELLIKTGPDDPAIPAYFAFCKTLLTREFNPLKSVVVESINGLPALESPYKKALQGIGFTGEYKSLVLRRQY</sequence>
<keyword evidence="4 11" id="KW-0347">Helicase</keyword>
<dbReference type="Pfam" id="PF00270">
    <property type="entry name" value="DEAD"/>
    <property type="match status" value="1"/>
</dbReference>
<dbReference type="Gene3D" id="3.40.50.300">
    <property type="entry name" value="P-loop containing nucleotide triphosphate hydrolases"/>
    <property type="match status" value="2"/>
</dbReference>
<accession>A0A4Y7RFW9</accession>
<organism evidence="11 12">
    <name type="scientific">Pelotomaculum schinkii</name>
    <dbReference type="NCBI Taxonomy" id="78350"/>
    <lineage>
        <taxon>Bacteria</taxon>
        <taxon>Bacillati</taxon>
        <taxon>Bacillota</taxon>
        <taxon>Clostridia</taxon>
        <taxon>Eubacteriales</taxon>
        <taxon>Desulfotomaculaceae</taxon>
        <taxon>Pelotomaculum</taxon>
    </lineage>
</organism>
<keyword evidence="8" id="KW-0413">Isomerase</keyword>
<evidence type="ECO:0000313" key="11">
    <source>
        <dbReference type="EMBL" id="TEB07671.1"/>
    </source>
</evidence>
<dbReference type="PANTHER" id="PTHR47962">
    <property type="entry name" value="ATP-DEPENDENT HELICASE LHR-RELATED-RELATED"/>
    <property type="match status" value="1"/>
</dbReference>
<feature type="domain" description="Helicase C-terminal" evidence="10">
    <location>
        <begin position="269"/>
        <end position="420"/>
    </location>
</feature>
<dbReference type="InterPro" id="IPR013701">
    <property type="entry name" value="Lhr-like_DEAD/DEAH_assoc"/>
</dbReference>
<keyword evidence="12" id="KW-1185">Reference proteome</keyword>
<dbReference type="InterPro" id="IPR027417">
    <property type="entry name" value="P-loop_NTPase"/>
</dbReference>
<reference evidence="11 12" key="1">
    <citation type="journal article" date="2018" name="Environ. Microbiol.">
        <title>Novel energy conservation strategies and behaviour of Pelotomaculum schinkii driving syntrophic propionate catabolism.</title>
        <authorList>
            <person name="Hidalgo-Ahumada C.A.P."/>
            <person name="Nobu M.K."/>
            <person name="Narihiro T."/>
            <person name="Tamaki H."/>
            <person name="Liu W.T."/>
            <person name="Kamagata Y."/>
            <person name="Stams A.J.M."/>
            <person name="Imachi H."/>
            <person name="Sousa D.Z."/>
        </authorList>
    </citation>
    <scope>NUCLEOTIDE SEQUENCE [LARGE SCALE GENOMIC DNA]</scope>
    <source>
        <strain evidence="11 12">HH</strain>
    </source>
</reference>
<dbReference type="PROSITE" id="PS51192">
    <property type="entry name" value="HELICASE_ATP_BIND_1"/>
    <property type="match status" value="1"/>
</dbReference>
<dbReference type="SMART" id="SM00490">
    <property type="entry name" value="HELICc"/>
    <property type="match status" value="1"/>
</dbReference>
<dbReference type="GO" id="GO:0003677">
    <property type="term" value="F:DNA binding"/>
    <property type="evidence" value="ECO:0007669"/>
    <property type="project" value="UniProtKB-KW"/>
</dbReference>
<name>A0A4Y7RFW9_9FIRM</name>
<evidence type="ECO:0000259" key="9">
    <source>
        <dbReference type="PROSITE" id="PS51192"/>
    </source>
</evidence>